<evidence type="ECO:0000313" key="1">
    <source>
        <dbReference type="EMBL" id="GAH60611.1"/>
    </source>
</evidence>
<organism evidence="1">
    <name type="scientific">marine sediment metagenome</name>
    <dbReference type="NCBI Taxonomy" id="412755"/>
    <lineage>
        <taxon>unclassified sequences</taxon>
        <taxon>metagenomes</taxon>
        <taxon>ecological metagenomes</taxon>
    </lineage>
</organism>
<dbReference type="InterPro" id="IPR029060">
    <property type="entry name" value="PIN-like_dom_sf"/>
</dbReference>
<proteinExistence type="predicted"/>
<protein>
    <recommendedName>
        <fullName evidence="2">PIN domain-containing protein</fullName>
    </recommendedName>
</protein>
<gene>
    <name evidence="1" type="ORF">S03H2_31089</name>
</gene>
<dbReference type="EMBL" id="BARU01018834">
    <property type="protein sequence ID" value="GAH60611.1"/>
    <property type="molecule type" value="Genomic_DNA"/>
</dbReference>
<accession>X1GRV2</accession>
<comment type="caution">
    <text evidence="1">The sequence shown here is derived from an EMBL/GenBank/DDBJ whole genome shotgun (WGS) entry which is preliminary data.</text>
</comment>
<sequence length="159" mass="18324">MNNVVVDTNPLVYIYNSVSDLGEKYATLLWELARKNILNIPKLVYGELSLIFRHCRELNAFLSDTGITIGEIKTETYITAAKRWDVYNNRRRLICQSCGTKLGKLKCKKCKYEIKIRQHILTDFLIGAYALEIDGRKIVTSDIGYYSSYFPELNIITVD</sequence>
<dbReference type="SUPFAM" id="SSF88723">
    <property type="entry name" value="PIN domain-like"/>
    <property type="match status" value="1"/>
</dbReference>
<reference evidence="1" key="1">
    <citation type="journal article" date="2014" name="Front. Microbiol.">
        <title>High frequency of phylogenetically diverse reductive dehalogenase-homologous genes in deep subseafloor sedimentary metagenomes.</title>
        <authorList>
            <person name="Kawai M."/>
            <person name="Futagami T."/>
            <person name="Toyoda A."/>
            <person name="Takaki Y."/>
            <person name="Nishi S."/>
            <person name="Hori S."/>
            <person name="Arai W."/>
            <person name="Tsubouchi T."/>
            <person name="Morono Y."/>
            <person name="Uchiyama I."/>
            <person name="Ito T."/>
            <person name="Fujiyama A."/>
            <person name="Inagaki F."/>
            <person name="Takami H."/>
        </authorList>
    </citation>
    <scope>NUCLEOTIDE SEQUENCE</scope>
    <source>
        <strain evidence="1">Expedition CK06-06</strain>
    </source>
</reference>
<name>X1GRV2_9ZZZZ</name>
<evidence type="ECO:0008006" key="2">
    <source>
        <dbReference type="Google" id="ProtNLM"/>
    </source>
</evidence>
<dbReference type="AlphaFoldDB" id="X1GRV2"/>